<gene>
    <name evidence="5" type="ORF">EQG79_17200</name>
</gene>
<protein>
    <submittedName>
        <fullName evidence="5">Peptidase M23</fullName>
    </submittedName>
</protein>
<dbReference type="Proteomes" id="UP000290407">
    <property type="component" value="Unassembled WGS sequence"/>
</dbReference>
<dbReference type="InterPro" id="IPR011055">
    <property type="entry name" value="Dup_hybrid_motif"/>
</dbReference>
<dbReference type="PANTHER" id="PTHR21666:SF289">
    <property type="entry name" value="L-ALA--D-GLU ENDOPEPTIDASE"/>
    <property type="match status" value="1"/>
</dbReference>
<dbReference type="InterPro" id="IPR050570">
    <property type="entry name" value="Cell_wall_metabolism_enzyme"/>
</dbReference>
<comment type="caution">
    <text evidence="5">The sequence shown here is derived from an EMBL/GenBank/DDBJ whole genome shotgun (WGS) entry which is preliminary data.</text>
</comment>
<evidence type="ECO:0000313" key="5">
    <source>
        <dbReference type="EMBL" id="RYC69135.1"/>
    </source>
</evidence>
<evidence type="ECO:0000256" key="3">
    <source>
        <dbReference type="SAM" id="MobiDB-lite"/>
    </source>
</evidence>
<dbReference type="InterPro" id="IPR016047">
    <property type="entry name" value="M23ase_b-sheet_dom"/>
</dbReference>
<dbReference type="AlphaFoldDB" id="A0A4Q2UNK3"/>
<evidence type="ECO:0000259" key="4">
    <source>
        <dbReference type="Pfam" id="PF01551"/>
    </source>
</evidence>
<dbReference type="SUPFAM" id="SSF51261">
    <property type="entry name" value="Duplicated hybrid motif"/>
    <property type="match status" value="1"/>
</dbReference>
<feature type="coiled-coil region" evidence="2">
    <location>
        <begin position="31"/>
        <end position="121"/>
    </location>
</feature>
<evidence type="ECO:0000256" key="2">
    <source>
        <dbReference type="SAM" id="Coils"/>
    </source>
</evidence>
<dbReference type="PANTHER" id="PTHR21666">
    <property type="entry name" value="PEPTIDASE-RELATED"/>
    <property type="match status" value="1"/>
</dbReference>
<dbReference type="Gene3D" id="2.70.70.10">
    <property type="entry name" value="Glucose Permease (Domain IIA)"/>
    <property type="match status" value="1"/>
</dbReference>
<feature type="region of interest" description="Disordered" evidence="3">
    <location>
        <begin position="292"/>
        <end position="331"/>
    </location>
</feature>
<keyword evidence="1" id="KW-0732">Signal</keyword>
<organism evidence="5 6">
    <name type="scientific">Spirosoma sordidisoli</name>
    <dbReference type="NCBI Taxonomy" id="2502893"/>
    <lineage>
        <taxon>Bacteria</taxon>
        <taxon>Pseudomonadati</taxon>
        <taxon>Bacteroidota</taxon>
        <taxon>Cytophagia</taxon>
        <taxon>Cytophagales</taxon>
        <taxon>Cytophagaceae</taxon>
        <taxon>Spirosoma</taxon>
    </lineage>
</organism>
<dbReference type="EMBL" id="SBLB01000004">
    <property type="protein sequence ID" value="RYC69135.1"/>
    <property type="molecule type" value="Genomic_DNA"/>
</dbReference>
<reference evidence="5 6" key="1">
    <citation type="submission" date="2019-01" db="EMBL/GenBank/DDBJ databases">
        <title>Spirosoma flava sp. nov., a propanil-degrading bacterium isolated from herbicide-contaminated soil.</title>
        <authorList>
            <person name="Zhang L."/>
            <person name="Jiang J.-D."/>
        </authorList>
    </citation>
    <scope>NUCLEOTIDE SEQUENCE [LARGE SCALE GENOMIC DNA]</scope>
    <source>
        <strain evidence="5 6">TY50</strain>
    </source>
</reference>
<sequence length="476" mass="54054">MRIPLLFLSLRWLLVGSLLLLGLMQPPAAIAQQTQRSRQALEKEKKQNIEKMNQIRTVLKQTASEKQVSMGQLKALDQQIQTQSRQIGLLNKDLQLTESEIAELRQASRALTRDLEKLKDEYGSMVYAADKRRQQVNPLGFLFASDNFNQLVARYRYLRQYSDARQSQVRQMNNVQTMLQGKQQTTQRKRQQQRGTLVVKMSETKKLELLKVEKNQVVKALGQKETELRTELAESRRAVSQLESMITRIIAREARERAEREARERAERERIERVARLEAARKAAERKKAEAAVAAAEKAGEKPNPADVAKVERPADPEPAPPKPDERRNNNLNDEETALASSFASSRARLPWPVGRGFVSDHFGRRPHAVLKGIYVENQGVDIQTNAGEGVRSVYDGIVQDVANMPGMNNVVAIQHGNYFTVYAKLRSVSVRVGQRVKARETIGTVATDKNGVSEIQFQIWKEFTKLNPESWLAPR</sequence>
<evidence type="ECO:0000256" key="1">
    <source>
        <dbReference type="ARBA" id="ARBA00022729"/>
    </source>
</evidence>
<dbReference type="CDD" id="cd12797">
    <property type="entry name" value="M23_peptidase"/>
    <property type="match status" value="1"/>
</dbReference>
<name>A0A4Q2UNK3_9BACT</name>
<evidence type="ECO:0000313" key="6">
    <source>
        <dbReference type="Proteomes" id="UP000290407"/>
    </source>
</evidence>
<dbReference type="GO" id="GO:0004222">
    <property type="term" value="F:metalloendopeptidase activity"/>
    <property type="evidence" value="ECO:0007669"/>
    <property type="project" value="TreeGrafter"/>
</dbReference>
<keyword evidence="2" id="KW-0175">Coiled coil</keyword>
<keyword evidence="6" id="KW-1185">Reference proteome</keyword>
<proteinExistence type="predicted"/>
<feature type="domain" description="M23ase beta-sheet core" evidence="4">
    <location>
        <begin position="378"/>
        <end position="469"/>
    </location>
</feature>
<accession>A0A4Q2UNK3</accession>
<dbReference type="Pfam" id="PF01551">
    <property type="entry name" value="Peptidase_M23"/>
    <property type="match status" value="1"/>
</dbReference>
<dbReference type="Gene3D" id="6.10.250.3150">
    <property type="match status" value="1"/>
</dbReference>